<dbReference type="InterPro" id="IPR004045">
    <property type="entry name" value="Glutathione_S-Trfase_N"/>
</dbReference>
<sequence length="254" mass="27905">MATSASTNDTITLYTNHRCPCKSMLPVSANPRDSLRDQRAHRAHIALNELKIPFTEVIIDLDTPRTAEYLAINPRGLVPSINWNGNIITESAIVAQFLADAYPSHLLPPSNTPDAPLRRARINFFVDTFFTKFQNHLFKLYSAKSDQEIEDAVNVAVAGAVKEVEPLLSDASPFFGGSDELTLAEVLTGSFVIRLITLAKAHVYPSSILEKLSQQTPNFYKWAEAVAQHPSVTSIFDAEANVASAKARIAKLQA</sequence>
<evidence type="ECO:0000313" key="3">
    <source>
        <dbReference type="EMBL" id="KAJ3114748.1"/>
    </source>
</evidence>
<dbReference type="SFLD" id="SFLDS00019">
    <property type="entry name" value="Glutathione_Transferase_(cytos"/>
    <property type="match status" value="1"/>
</dbReference>
<dbReference type="SUPFAM" id="SSF52833">
    <property type="entry name" value="Thioredoxin-like"/>
    <property type="match status" value="1"/>
</dbReference>
<dbReference type="InterPro" id="IPR036282">
    <property type="entry name" value="Glutathione-S-Trfase_C_sf"/>
</dbReference>
<evidence type="ECO:0000313" key="4">
    <source>
        <dbReference type="Proteomes" id="UP001211907"/>
    </source>
</evidence>
<dbReference type="AlphaFoldDB" id="A0AAD5SY88"/>
<proteinExistence type="predicted"/>
<dbReference type="SFLD" id="SFLDG00358">
    <property type="entry name" value="Main_(cytGST)"/>
    <property type="match status" value="1"/>
</dbReference>
<feature type="domain" description="GST C-terminal" evidence="2">
    <location>
        <begin position="115"/>
        <end position="253"/>
    </location>
</feature>
<dbReference type="GO" id="GO:0005737">
    <property type="term" value="C:cytoplasm"/>
    <property type="evidence" value="ECO:0007669"/>
    <property type="project" value="TreeGrafter"/>
</dbReference>
<dbReference type="Gene3D" id="3.40.30.10">
    <property type="entry name" value="Glutaredoxin"/>
    <property type="match status" value="1"/>
</dbReference>
<name>A0AAD5SY88_9FUNG</name>
<dbReference type="SUPFAM" id="SSF47616">
    <property type="entry name" value="GST C-terminal domain-like"/>
    <property type="match status" value="1"/>
</dbReference>
<evidence type="ECO:0000259" key="2">
    <source>
        <dbReference type="PROSITE" id="PS50405"/>
    </source>
</evidence>
<dbReference type="EMBL" id="JADGJH010001343">
    <property type="protein sequence ID" value="KAJ3114748.1"/>
    <property type="molecule type" value="Genomic_DNA"/>
</dbReference>
<evidence type="ECO:0008006" key="5">
    <source>
        <dbReference type="Google" id="ProtNLM"/>
    </source>
</evidence>
<protein>
    <recommendedName>
        <fullName evidence="5">Glutathione S-transferase</fullName>
    </recommendedName>
</protein>
<comment type="caution">
    <text evidence="3">The sequence shown here is derived from an EMBL/GenBank/DDBJ whole genome shotgun (WGS) entry which is preliminary data.</text>
</comment>
<dbReference type="Proteomes" id="UP001211907">
    <property type="component" value="Unassembled WGS sequence"/>
</dbReference>
<reference evidence="3" key="1">
    <citation type="submission" date="2020-05" db="EMBL/GenBank/DDBJ databases">
        <title>Phylogenomic resolution of chytrid fungi.</title>
        <authorList>
            <person name="Stajich J.E."/>
            <person name="Amses K."/>
            <person name="Simmons R."/>
            <person name="Seto K."/>
            <person name="Myers J."/>
            <person name="Bonds A."/>
            <person name="Quandt C.A."/>
            <person name="Barry K."/>
            <person name="Liu P."/>
            <person name="Grigoriev I."/>
            <person name="Longcore J.E."/>
            <person name="James T.Y."/>
        </authorList>
    </citation>
    <scope>NUCLEOTIDE SEQUENCE</scope>
    <source>
        <strain evidence="3">JEL0513</strain>
    </source>
</reference>
<dbReference type="InterPro" id="IPR010987">
    <property type="entry name" value="Glutathione-S-Trfase_C-like"/>
</dbReference>
<evidence type="ECO:0000259" key="1">
    <source>
        <dbReference type="PROSITE" id="PS50404"/>
    </source>
</evidence>
<dbReference type="PANTHER" id="PTHR43968:SF8">
    <property type="entry name" value="S-TRANSFERASE, PUTATIVE (AFU_ORTHOLOGUE AFUA_2G00590)-RELATED"/>
    <property type="match status" value="1"/>
</dbReference>
<accession>A0AAD5SY88</accession>
<feature type="domain" description="GST N-terminal" evidence="1">
    <location>
        <begin position="27"/>
        <end position="106"/>
    </location>
</feature>
<organism evidence="3 4">
    <name type="scientific">Physocladia obscura</name>
    <dbReference type="NCBI Taxonomy" id="109957"/>
    <lineage>
        <taxon>Eukaryota</taxon>
        <taxon>Fungi</taxon>
        <taxon>Fungi incertae sedis</taxon>
        <taxon>Chytridiomycota</taxon>
        <taxon>Chytridiomycota incertae sedis</taxon>
        <taxon>Chytridiomycetes</taxon>
        <taxon>Chytridiales</taxon>
        <taxon>Chytriomycetaceae</taxon>
        <taxon>Physocladia</taxon>
    </lineage>
</organism>
<dbReference type="Gene3D" id="1.20.1050.10">
    <property type="match status" value="1"/>
</dbReference>
<dbReference type="PROSITE" id="PS50404">
    <property type="entry name" value="GST_NTER"/>
    <property type="match status" value="1"/>
</dbReference>
<dbReference type="PANTHER" id="PTHR43968">
    <property type="match status" value="1"/>
</dbReference>
<dbReference type="PROSITE" id="PS50405">
    <property type="entry name" value="GST_CTER"/>
    <property type="match status" value="1"/>
</dbReference>
<dbReference type="Pfam" id="PF13409">
    <property type="entry name" value="GST_N_2"/>
    <property type="match status" value="1"/>
</dbReference>
<dbReference type="InterPro" id="IPR050983">
    <property type="entry name" value="GST_Omega/HSP26"/>
</dbReference>
<dbReference type="InterPro" id="IPR036249">
    <property type="entry name" value="Thioredoxin-like_sf"/>
</dbReference>
<dbReference type="CDD" id="cd00570">
    <property type="entry name" value="GST_N_family"/>
    <property type="match status" value="1"/>
</dbReference>
<keyword evidence="4" id="KW-1185">Reference proteome</keyword>
<dbReference type="InterPro" id="IPR040079">
    <property type="entry name" value="Glutathione_S-Trfase"/>
</dbReference>
<gene>
    <name evidence="3" type="ORF">HK100_001567</name>
</gene>